<evidence type="ECO:0000313" key="3">
    <source>
        <dbReference type="Proteomes" id="UP000298416"/>
    </source>
</evidence>
<dbReference type="OrthoDB" id="1937145at2759"/>
<reference evidence="2" key="2">
    <citation type="submission" date="2020-08" db="EMBL/GenBank/DDBJ databases">
        <title>Plant Genome Project.</title>
        <authorList>
            <person name="Zhang R.-G."/>
        </authorList>
    </citation>
    <scope>NUCLEOTIDE SEQUENCE</scope>
    <source>
        <strain evidence="2">Huo1</strain>
        <tissue evidence="2">Leaf</tissue>
    </source>
</reference>
<evidence type="ECO:0000313" key="2">
    <source>
        <dbReference type="EMBL" id="KAG6434542.1"/>
    </source>
</evidence>
<dbReference type="InterPro" id="IPR024752">
    <property type="entry name" value="Myb/SANT-like_dom"/>
</dbReference>
<comment type="caution">
    <text evidence="2">The sequence shown here is derived from an EMBL/GenBank/DDBJ whole genome shotgun (WGS) entry which is preliminary data.</text>
</comment>
<gene>
    <name evidence="2" type="ORF">SASPL_106180</name>
</gene>
<dbReference type="Proteomes" id="UP000298416">
    <property type="component" value="Unassembled WGS sequence"/>
</dbReference>
<reference evidence="2" key="1">
    <citation type="submission" date="2018-01" db="EMBL/GenBank/DDBJ databases">
        <authorList>
            <person name="Mao J.F."/>
        </authorList>
    </citation>
    <scope>NUCLEOTIDE SEQUENCE</scope>
    <source>
        <strain evidence="2">Huo1</strain>
        <tissue evidence="2">Leaf</tissue>
    </source>
</reference>
<accession>A0A8X8YQ50</accession>
<dbReference type="EMBL" id="PNBA02000002">
    <property type="protein sequence ID" value="KAG6434542.1"/>
    <property type="molecule type" value="Genomic_DNA"/>
</dbReference>
<evidence type="ECO:0000259" key="1">
    <source>
        <dbReference type="Pfam" id="PF12776"/>
    </source>
</evidence>
<keyword evidence="3" id="KW-1185">Reference proteome</keyword>
<dbReference type="AlphaFoldDB" id="A0A8X8YQ50"/>
<sequence>MDTLLLSTLINLRNGREWEDAHVPEKGLCNVCGVINHPFGADLSSEEISVRVKVLKARYIMFKKVVATNGVPWNMEDKVVVADDTTWKAIFQRDASVGTYYYRDEPEFTLLAILFGLSDVKLEFPNEVITLSDTTEVILLSDSLVLDAPIRGKPYDSPADSDEVTSPMPAPSARVRRKLFDVGVPCFDEMSSNKSPTRFKPMKEGIFSSPKGSLCASWSPCRFPVKHPRRWTVYRHADSRCVMGSGMSMFFVLSRL</sequence>
<name>A0A8X8YQ50_SALSN</name>
<dbReference type="Pfam" id="PF12776">
    <property type="entry name" value="Myb_DNA-bind_3"/>
    <property type="match status" value="1"/>
</dbReference>
<protein>
    <recommendedName>
        <fullName evidence="1">Myb/SANT-like domain-containing protein</fullName>
    </recommendedName>
</protein>
<proteinExistence type="predicted"/>
<feature type="domain" description="Myb/SANT-like" evidence="1">
    <location>
        <begin position="5"/>
        <end position="89"/>
    </location>
</feature>
<organism evidence="2">
    <name type="scientific">Salvia splendens</name>
    <name type="common">Scarlet sage</name>
    <dbReference type="NCBI Taxonomy" id="180675"/>
    <lineage>
        <taxon>Eukaryota</taxon>
        <taxon>Viridiplantae</taxon>
        <taxon>Streptophyta</taxon>
        <taxon>Embryophyta</taxon>
        <taxon>Tracheophyta</taxon>
        <taxon>Spermatophyta</taxon>
        <taxon>Magnoliopsida</taxon>
        <taxon>eudicotyledons</taxon>
        <taxon>Gunneridae</taxon>
        <taxon>Pentapetalae</taxon>
        <taxon>asterids</taxon>
        <taxon>lamiids</taxon>
        <taxon>Lamiales</taxon>
        <taxon>Lamiaceae</taxon>
        <taxon>Nepetoideae</taxon>
        <taxon>Mentheae</taxon>
        <taxon>Salviinae</taxon>
        <taxon>Salvia</taxon>
        <taxon>Salvia subgen. Calosphace</taxon>
        <taxon>core Calosphace</taxon>
    </lineage>
</organism>